<dbReference type="EMBL" id="SNRY01000039">
    <property type="protein sequence ID" value="KAA6349802.1"/>
    <property type="molecule type" value="Genomic_DNA"/>
</dbReference>
<accession>A0A5J4SVI3</accession>
<sequence>MKVAGEIFLYINPAFMLENDKKIIQNQRETLAV</sequence>
<evidence type="ECO:0000313" key="1">
    <source>
        <dbReference type="EMBL" id="KAA6349802.1"/>
    </source>
</evidence>
<organism evidence="1">
    <name type="scientific">termite gut metagenome</name>
    <dbReference type="NCBI Taxonomy" id="433724"/>
    <lineage>
        <taxon>unclassified sequences</taxon>
        <taxon>metagenomes</taxon>
        <taxon>organismal metagenomes</taxon>
    </lineage>
</organism>
<comment type="caution">
    <text evidence="1">The sequence shown here is derived from an EMBL/GenBank/DDBJ whole genome shotgun (WGS) entry which is preliminary data.</text>
</comment>
<gene>
    <name evidence="1" type="ORF">EZS27_002800</name>
</gene>
<name>A0A5J4SVI3_9ZZZZ</name>
<protein>
    <submittedName>
        <fullName evidence="1">Uncharacterized protein</fullName>
    </submittedName>
</protein>
<proteinExistence type="predicted"/>
<reference evidence="1" key="1">
    <citation type="submission" date="2019-03" db="EMBL/GenBank/DDBJ databases">
        <title>Single cell metagenomics reveals metabolic interactions within the superorganism composed of flagellate Streblomastix strix and complex community of Bacteroidetes bacteria on its surface.</title>
        <authorList>
            <person name="Treitli S.C."/>
            <person name="Kolisko M."/>
            <person name="Husnik F."/>
            <person name="Keeling P."/>
            <person name="Hampl V."/>
        </authorList>
    </citation>
    <scope>NUCLEOTIDE SEQUENCE</scope>
    <source>
        <strain evidence="1">STM</strain>
    </source>
</reference>
<dbReference type="AlphaFoldDB" id="A0A5J4SVI3"/>